<organism evidence="1">
    <name type="scientific">marine sediment metagenome</name>
    <dbReference type="NCBI Taxonomy" id="412755"/>
    <lineage>
        <taxon>unclassified sequences</taxon>
        <taxon>metagenomes</taxon>
        <taxon>ecological metagenomes</taxon>
    </lineage>
</organism>
<gene>
    <name evidence="1" type="ORF">LCGC14_2671500</name>
</gene>
<evidence type="ECO:0000313" key="1">
    <source>
        <dbReference type="EMBL" id="KKK95569.1"/>
    </source>
</evidence>
<reference evidence="1" key="1">
    <citation type="journal article" date="2015" name="Nature">
        <title>Complex archaea that bridge the gap between prokaryotes and eukaryotes.</title>
        <authorList>
            <person name="Spang A."/>
            <person name="Saw J.H."/>
            <person name="Jorgensen S.L."/>
            <person name="Zaremba-Niedzwiedzka K."/>
            <person name="Martijn J."/>
            <person name="Lind A.E."/>
            <person name="van Eijk R."/>
            <person name="Schleper C."/>
            <person name="Guy L."/>
            <person name="Ettema T.J."/>
        </authorList>
    </citation>
    <scope>NUCLEOTIDE SEQUENCE</scope>
</reference>
<name>A0A0F9BYZ3_9ZZZZ</name>
<dbReference type="EMBL" id="LAZR01046855">
    <property type="protein sequence ID" value="KKK95569.1"/>
    <property type="molecule type" value="Genomic_DNA"/>
</dbReference>
<protein>
    <submittedName>
        <fullName evidence="1">Uncharacterized protein</fullName>
    </submittedName>
</protein>
<dbReference type="AlphaFoldDB" id="A0A0F9BYZ3"/>
<proteinExistence type="predicted"/>
<comment type="caution">
    <text evidence="1">The sequence shown here is derived from an EMBL/GenBank/DDBJ whole genome shotgun (WGS) entry which is preliminary data.</text>
</comment>
<sequence length="39" mass="4268">MSEDPLGYKAEADAALDGLALRLRRLLQEAASRLDPFPP</sequence>
<feature type="non-terminal residue" evidence="1">
    <location>
        <position position="39"/>
    </location>
</feature>
<accession>A0A0F9BYZ3</accession>